<feature type="chain" id="PRO_5008620894" evidence="1">
    <location>
        <begin position="21"/>
        <end position="314"/>
    </location>
</feature>
<evidence type="ECO:0000313" key="3">
    <source>
        <dbReference type="Proteomes" id="UP000093432"/>
    </source>
</evidence>
<protein>
    <submittedName>
        <fullName evidence="2">Uncharacterized protein</fullName>
    </submittedName>
</protein>
<reference evidence="3" key="1">
    <citation type="submission" date="2016-07" db="EMBL/GenBank/DDBJ databases">
        <authorList>
            <person name="Florea S."/>
            <person name="Webb J.S."/>
            <person name="Jaromczyk J."/>
            <person name="Schardl C.L."/>
        </authorList>
    </citation>
    <scope>NUCLEOTIDE SEQUENCE [LARGE SCALE GENOMIC DNA]</scope>
    <source>
        <strain evidence="3">CC-VM-7</strain>
    </source>
</reference>
<evidence type="ECO:0000313" key="2">
    <source>
        <dbReference type="EMBL" id="OCA72986.1"/>
    </source>
</evidence>
<dbReference type="RefSeq" id="WP_065396998.1">
    <property type="nucleotide sequence ID" value="NZ_MAYG01000001.1"/>
</dbReference>
<organism evidence="2 3">
    <name type="scientific">Chryseobacterium arthrosphaerae</name>
    <dbReference type="NCBI Taxonomy" id="651561"/>
    <lineage>
        <taxon>Bacteria</taxon>
        <taxon>Pseudomonadati</taxon>
        <taxon>Bacteroidota</taxon>
        <taxon>Flavobacteriia</taxon>
        <taxon>Flavobacteriales</taxon>
        <taxon>Weeksellaceae</taxon>
        <taxon>Chryseobacterium group</taxon>
        <taxon>Chryseobacterium</taxon>
    </lineage>
</organism>
<evidence type="ECO:0000256" key="1">
    <source>
        <dbReference type="SAM" id="SignalP"/>
    </source>
</evidence>
<dbReference type="AlphaFoldDB" id="A0A1B8ZMZ7"/>
<sequence>MRNLAYILFILGIFHVNACAQVPKSYSITQIVNKTIDKGEYVDDRKISKDDQVSMDHLIYISNPKKDSIAFYDFNDSQLSEKKVPNICTLTKNQKLVLLDYKNEGYDTKLTIAFDDKERKIVIGNKDVFYLNDSYYKYLRKNVGEDLNIPDLIDFLEDFLTGYNLDDLKYIASYGKYKHKDFRIIKGYMESYRSQASDYLDKWNVKFTYNKAGILQNLLKESTEGDQEIEKKLVSANKGIFKYTKHTNVESRLITDREIQIDTNRNRYDEKVTSFQVGLGKETRYETVQISYKNFPSKEFMLTSESISNIASSK</sequence>
<accession>A0A1B8ZMZ7</accession>
<dbReference type="OrthoDB" id="1236412at2"/>
<gene>
    <name evidence="2" type="ORF">BBI00_00905</name>
</gene>
<proteinExistence type="predicted"/>
<dbReference type="EMBL" id="MAYG01000001">
    <property type="protein sequence ID" value="OCA72986.1"/>
    <property type="molecule type" value="Genomic_DNA"/>
</dbReference>
<dbReference type="STRING" id="651561.BBI00_00905"/>
<feature type="signal peptide" evidence="1">
    <location>
        <begin position="1"/>
        <end position="20"/>
    </location>
</feature>
<comment type="caution">
    <text evidence="2">The sequence shown here is derived from an EMBL/GenBank/DDBJ whole genome shotgun (WGS) entry which is preliminary data.</text>
</comment>
<keyword evidence="1" id="KW-0732">Signal</keyword>
<name>A0A1B8ZMZ7_9FLAO</name>
<dbReference type="Proteomes" id="UP000093432">
    <property type="component" value="Unassembled WGS sequence"/>
</dbReference>